<name>A0A8J1LSG1_XENLA</name>
<dbReference type="AlphaFoldDB" id="A0A8J1LSG1"/>
<accession>A0A8J1LSG1</accession>
<dbReference type="GeneID" id="121398042"/>
<dbReference type="PANTHER" id="PTHR20879">
    <property type="entry name" value="INTERLEUKIN-27 SUBUNIT ALPHA"/>
    <property type="match status" value="1"/>
</dbReference>
<proteinExistence type="predicted"/>
<gene>
    <name evidence="2 3" type="primary">LOC121398042</name>
</gene>
<protein>
    <submittedName>
        <fullName evidence="2 3">Uncharacterized protein LOC121398042 isoform X1</fullName>
    </submittedName>
</protein>
<sequence>MALLPLCVVIRDLHGAPMKAAKHERVNLWDEFSNSLKLSKKLLNQSRNLKNIYVKTWLEGAQVTFSRSMGNLPLASISIKDWLRLKEGERLRLLHEGLQVFPVYLNKMEEWREKEGSGQSGDAHIPFAELISIVRLDLRDLLHHIKIQMSLFKVTPSEVTVREPYFDGSDWHSRIQMFQALRSMEQFLFRAVREYAALRHTTRG</sequence>
<dbReference type="KEGG" id="xla:121398042"/>
<dbReference type="RefSeq" id="XP_041432467.1">
    <property type="nucleotide sequence ID" value="XM_041576533.1"/>
</dbReference>
<dbReference type="RefSeq" id="XP_041432466.1">
    <property type="nucleotide sequence ID" value="XM_041576532.1"/>
</dbReference>
<dbReference type="GO" id="GO:0043524">
    <property type="term" value="P:negative regulation of neuron apoptotic process"/>
    <property type="evidence" value="ECO:0007669"/>
    <property type="project" value="InterPro"/>
</dbReference>
<evidence type="ECO:0000313" key="1">
    <source>
        <dbReference type="Proteomes" id="UP000186698"/>
    </source>
</evidence>
<dbReference type="InterPro" id="IPR000151">
    <property type="entry name" value="Ciliary_neurotrophic_fac_CNTF"/>
</dbReference>
<dbReference type="PANTHER" id="PTHR20879:SF1">
    <property type="entry name" value="INTERLEUKIN-27 SUBUNIT ALPHA"/>
    <property type="match status" value="1"/>
</dbReference>
<dbReference type="SUPFAM" id="SSF47266">
    <property type="entry name" value="4-helical cytokines"/>
    <property type="match status" value="1"/>
</dbReference>
<dbReference type="Gene3D" id="1.20.1250.10">
    <property type="match status" value="1"/>
</dbReference>
<dbReference type="GO" id="GO:0045523">
    <property type="term" value="F:interleukin-27 receptor binding"/>
    <property type="evidence" value="ECO:0007669"/>
    <property type="project" value="InterPro"/>
</dbReference>
<dbReference type="GO" id="GO:0042129">
    <property type="term" value="P:regulation of T cell proliferation"/>
    <property type="evidence" value="ECO:0007669"/>
    <property type="project" value="InterPro"/>
</dbReference>
<evidence type="ECO:0000313" key="2">
    <source>
        <dbReference type="RefSeq" id="XP_041432466.1"/>
    </source>
</evidence>
<dbReference type="InterPro" id="IPR026207">
    <property type="entry name" value="IL-27_alpha"/>
</dbReference>
<reference evidence="2 3" key="1">
    <citation type="submission" date="2025-04" db="UniProtKB">
        <authorList>
            <consortium name="RefSeq"/>
        </authorList>
    </citation>
    <scope>IDENTIFICATION</scope>
    <source>
        <strain evidence="2 3">J_2021</strain>
        <tissue evidence="2 3">Erythrocytes</tissue>
    </source>
</reference>
<dbReference type="GO" id="GO:0005127">
    <property type="term" value="F:ciliary neurotrophic factor receptor binding"/>
    <property type="evidence" value="ECO:0007669"/>
    <property type="project" value="InterPro"/>
</dbReference>
<dbReference type="InterPro" id="IPR009079">
    <property type="entry name" value="4_helix_cytokine-like_core"/>
</dbReference>
<dbReference type="Pfam" id="PF01110">
    <property type="entry name" value="CNTF"/>
    <property type="match status" value="1"/>
</dbReference>
<dbReference type="Proteomes" id="UP000186698">
    <property type="component" value="Chromosome 9_10L"/>
</dbReference>
<evidence type="ECO:0000313" key="3">
    <source>
        <dbReference type="RefSeq" id="XP_041432467.1"/>
    </source>
</evidence>
<keyword evidence="1" id="KW-1185">Reference proteome</keyword>
<dbReference type="GO" id="GO:0070120">
    <property type="term" value="P:ciliary neurotrophic factor-mediated signaling pathway"/>
    <property type="evidence" value="ECO:0007669"/>
    <property type="project" value="InterPro"/>
</dbReference>
<organism evidence="1 3">
    <name type="scientific">Xenopus laevis</name>
    <name type="common">African clawed frog</name>
    <dbReference type="NCBI Taxonomy" id="8355"/>
    <lineage>
        <taxon>Eukaryota</taxon>
        <taxon>Metazoa</taxon>
        <taxon>Chordata</taxon>
        <taxon>Craniata</taxon>
        <taxon>Vertebrata</taxon>
        <taxon>Euteleostomi</taxon>
        <taxon>Amphibia</taxon>
        <taxon>Batrachia</taxon>
        <taxon>Anura</taxon>
        <taxon>Pipoidea</taxon>
        <taxon>Pipidae</taxon>
        <taxon>Xenopodinae</taxon>
        <taxon>Xenopus</taxon>
        <taxon>Xenopus</taxon>
    </lineage>
</organism>